<dbReference type="PANTHER" id="PTHR35446:SF2">
    <property type="entry name" value="CARBOXYMUCONOLACTONE DECARBOXYLASE-LIKE DOMAIN-CONTAINING PROTEIN"/>
    <property type="match status" value="1"/>
</dbReference>
<dbReference type="EMBL" id="SZPY01000001">
    <property type="protein sequence ID" value="TKI63818.1"/>
    <property type="molecule type" value="Genomic_DNA"/>
</dbReference>
<dbReference type="SUPFAM" id="SSF69118">
    <property type="entry name" value="AhpD-like"/>
    <property type="match status" value="1"/>
</dbReference>
<dbReference type="Gene3D" id="1.20.1290.10">
    <property type="entry name" value="AhpD-like"/>
    <property type="match status" value="1"/>
</dbReference>
<evidence type="ECO:0000313" key="2">
    <source>
        <dbReference type="Proteomes" id="UP000307808"/>
    </source>
</evidence>
<dbReference type="OrthoDB" id="153253at2"/>
<keyword evidence="2" id="KW-1185">Reference proteome</keyword>
<gene>
    <name evidence="1" type="ORF">FC770_01125</name>
</gene>
<dbReference type="InterPro" id="IPR029032">
    <property type="entry name" value="AhpD-like"/>
</dbReference>
<evidence type="ECO:0008006" key="3">
    <source>
        <dbReference type="Google" id="ProtNLM"/>
    </source>
</evidence>
<dbReference type="PANTHER" id="PTHR35446">
    <property type="entry name" value="SI:CH211-175M2.5"/>
    <property type="match status" value="1"/>
</dbReference>
<organism evidence="1 2">
    <name type="scientific">Nocardioides jishulii</name>
    <dbReference type="NCBI Taxonomy" id="2575440"/>
    <lineage>
        <taxon>Bacteria</taxon>
        <taxon>Bacillati</taxon>
        <taxon>Actinomycetota</taxon>
        <taxon>Actinomycetes</taxon>
        <taxon>Propionibacteriales</taxon>
        <taxon>Nocardioidaceae</taxon>
        <taxon>Nocardioides</taxon>
    </lineage>
</organism>
<sequence>MTFLSEPVDGPAVQTLYAADVADDGYVMNLTHLWAHDPPTNEALTSLLVHTAEVARLTPADRGVLICATAAALGDSYCALAWGGRLSRLADEATALAVLRGELDDLPQRVRTLAQWADAVVRNPAATQATDVDALRTVGFDDRQVFALTTYVALRLAFSSVNASLGATPDPQLRDDAPPAVAETVTWGRGVED</sequence>
<accession>A0A4U2YR28</accession>
<proteinExistence type="predicted"/>
<evidence type="ECO:0000313" key="1">
    <source>
        <dbReference type="EMBL" id="TKI63818.1"/>
    </source>
</evidence>
<dbReference type="AlphaFoldDB" id="A0A4U2YR28"/>
<dbReference type="RefSeq" id="WP_137064283.1">
    <property type="nucleotide sequence ID" value="NZ_CP040748.1"/>
</dbReference>
<protein>
    <recommendedName>
        <fullName evidence="3">Carboxymuconolactone decarboxylase family protein</fullName>
    </recommendedName>
</protein>
<dbReference type="Proteomes" id="UP000307808">
    <property type="component" value="Unassembled WGS sequence"/>
</dbReference>
<name>A0A4U2YR28_9ACTN</name>
<reference evidence="1 2" key="1">
    <citation type="submission" date="2019-04" db="EMBL/GenBank/DDBJ databases">
        <authorList>
            <person name="Dong K."/>
        </authorList>
    </citation>
    <scope>NUCLEOTIDE SEQUENCE [LARGE SCALE GENOMIC DNA]</scope>
    <source>
        <strain evidence="2">dk3543</strain>
    </source>
</reference>
<comment type="caution">
    <text evidence="1">The sequence shown here is derived from an EMBL/GenBank/DDBJ whole genome shotgun (WGS) entry which is preliminary data.</text>
</comment>